<dbReference type="AlphaFoldDB" id="A0A6S6QQ89"/>
<proteinExistence type="predicted"/>
<keyword evidence="2" id="KW-1185">Reference proteome</keyword>
<dbReference type="KEGG" id="acel:acsn021_10720"/>
<name>A0A6S6QQ89_9FIRM</name>
<evidence type="ECO:0000313" key="1">
    <source>
        <dbReference type="EMBL" id="BCJ93503.1"/>
    </source>
</evidence>
<gene>
    <name evidence="1" type="ORF">acsn021_10720</name>
</gene>
<dbReference type="RefSeq" id="WP_184090814.1">
    <property type="nucleotide sequence ID" value="NZ_AP023367.1"/>
</dbReference>
<dbReference type="EMBL" id="AP023367">
    <property type="protein sequence ID" value="BCJ93503.1"/>
    <property type="molecule type" value="Genomic_DNA"/>
</dbReference>
<organism evidence="1 2">
    <name type="scientific">Anaerocolumna cellulosilytica</name>
    <dbReference type="NCBI Taxonomy" id="433286"/>
    <lineage>
        <taxon>Bacteria</taxon>
        <taxon>Bacillati</taxon>
        <taxon>Bacillota</taxon>
        <taxon>Clostridia</taxon>
        <taxon>Lachnospirales</taxon>
        <taxon>Lachnospiraceae</taxon>
        <taxon>Anaerocolumna</taxon>
    </lineage>
</organism>
<evidence type="ECO:0000313" key="2">
    <source>
        <dbReference type="Proteomes" id="UP000515561"/>
    </source>
</evidence>
<protein>
    <submittedName>
        <fullName evidence="1">Uncharacterized protein</fullName>
    </submittedName>
</protein>
<dbReference type="Proteomes" id="UP000515561">
    <property type="component" value="Chromosome"/>
</dbReference>
<sequence>MASVFKKLISSELGENNYNKYFFVCQKSLQNKVFDSKEIYNDIYENLKNKDRITIKKMQGRLNDAMFLAIRISKTYFFSFLFFIGAIFFLITKDLHPIITILSILLMIMLFLAKTYEFIVNKYCFIDAHIVLVYKTVLDKMLIPGDGNNNTGVNS</sequence>
<reference evidence="1 2" key="1">
    <citation type="journal article" date="2016" name="Int. J. Syst. Evol. Microbiol.">
        <title>Descriptions of Anaerotaenia torta gen. nov., sp. nov. and Anaerocolumna cellulosilytica gen. nov., sp. nov. isolated from a methanogenic reactor of cattle waste.</title>
        <authorList>
            <person name="Uek A."/>
            <person name="Ohtaki Y."/>
            <person name="Kaku N."/>
            <person name="Ueki K."/>
        </authorList>
    </citation>
    <scope>NUCLEOTIDE SEQUENCE [LARGE SCALE GENOMIC DNA]</scope>
    <source>
        <strain evidence="1 2">SN021</strain>
    </source>
</reference>
<accession>A0A6S6QQ89</accession>